<accession>A0AAI8B660</accession>
<dbReference type="AlphaFoldDB" id="A0AAI8B660"/>
<evidence type="ECO:0000313" key="1">
    <source>
        <dbReference type="EMBL" id="AIO66278.1"/>
    </source>
</evidence>
<reference evidence="1 2" key="1">
    <citation type="submission" date="2014-06" db="EMBL/GenBank/DDBJ databases">
        <authorList>
            <person name="Bishop-Lilly K.A."/>
            <person name="Broomall S.M."/>
            <person name="Chain P.S."/>
            <person name="Chertkov O."/>
            <person name="Coyne S.R."/>
            <person name="Daligault H.E."/>
            <person name="Davenport K.W."/>
            <person name="Erkkila T."/>
            <person name="Frey K.G."/>
            <person name="Gibbons H.S."/>
            <person name="Gu W."/>
            <person name="Jaissle J."/>
            <person name="Johnson S.L."/>
            <person name="Koroleva G.I."/>
            <person name="Ladner J.T."/>
            <person name="Lo C.-C."/>
            <person name="Minogue T.D."/>
            <person name="Munk C."/>
            <person name="Palacios G.F."/>
            <person name="Redden C.L."/>
            <person name="Rosenzweig C.N."/>
            <person name="Scholz M.B."/>
            <person name="Teshima H."/>
            <person name="Xu Y."/>
        </authorList>
    </citation>
    <scope>NUCLEOTIDE SEQUENCE [LARGE SCALE GENOMIC DNA]</scope>
    <source>
        <strain evidence="1 2">EO147</strain>
    </source>
</reference>
<dbReference type="EMBL" id="CP008726">
    <property type="protein sequence ID" value="AIO66278.1"/>
    <property type="molecule type" value="Genomic_DNA"/>
</dbReference>
<organism evidence="1 2">
    <name type="scientific">Burkholderia oklahomensis</name>
    <dbReference type="NCBI Taxonomy" id="342113"/>
    <lineage>
        <taxon>Bacteria</taxon>
        <taxon>Pseudomonadati</taxon>
        <taxon>Pseudomonadota</taxon>
        <taxon>Betaproteobacteria</taxon>
        <taxon>Burkholderiales</taxon>
        <taxon>Burkholderiaceae</taxon>
        <taxon>Burkholderia</taxon>
        <taxon>pseudomallei group</taxon>
    </lineage>
</organism>
<keyword evidence="2" id="KW-1185">Reference proteome</keyword>
<name>A0AAI8B660_9BURK</name>
<protein>
    <submittedName>
        <fullName evidence="1">Uncharacterized protein</fullName>
    </submittedName>
</protein>
<sequence length="82" mass="9561">MVRFVTTLPYPLGLRFGRRPDFGESQRLREDRIDLFGLRMDGGIPALFIRMSMNRSVCPSFLFVVTVHNKQNFRAEVKSQLQ</sequence>
<gene>
    <name evidence="1" type="ORF">DM82_3255</name>
</gene>
<evidence type="ECO:0000313" key="2">
    <source>
        <dbReference type="Proteomes" id="UP000029424"/>
    </source>
</evidence>
<dbReference type="Proteomes" id="UP000029424">
    <property type="component" value="Chromosome 1"/>
</dbReference>
<proteinExistence type="predicted"/>
<dbReference type="KEGG" id="bok:DM82_3255"/>